<organism evidence="3 4">
    <name type="scientific">Falsigemmobacter faecalis</name>
    <dbReference type="NCBI Taxonomy" id="2488730"/>
    <lineage>
        <taxon>Bacteria</taxon>
        <taxon>Pseudomonadati</taxon>
        <taxon>Pseudomonadota</taxon>
        <taxon>Alphaproteobacteria</taxon>
        <taxon>Rhodobacterales</taxon>
        <taxon>Paracoccaceae</taxon>
        <taxon>Falsigemmobacter</taxon>
    </lineage>
</organism>
<dbReference type="EMBL" id="RRAZ01000015">
    <property type="protein sequence ID" value="RRH73928.1"/>
    <property type="molecule type" value="Genomic_DNA"/>
</dbReference>
<dbReference type="Proteomes" id="UP000282125">
    <property type="component" value="Unassembled WGS sequence"/>
</dbReference>
<evidence type="ECO:0000313" key="4">
    <source>
        <dbReference type="Proteomes" id="UP000282125"/>
    </source>
</evidence>
<dbReference type="OrthoDB" id="7690651at2"/>
<sequence>MPYFPALLMTAALVLSACGADGPPVPPQEVSRQSDGLSISGTARMGLTYNSQPGLSD</sequence>
<proteinExistence type="predicted"/>
<feature type="compositionally biased region" description="Polar residues" evidence="1">
    <location>
        <begin position="48"/>
        <end position="57"/>
    </location>
</feature>
<protein>
    <submittedName>
        <fullName evidence="3">Argininosuccinate lyase</fullName>
    </submittedName>
</protein>
<feature type="signal peptide" evidence="2">
    <location>
        <begin position="1"/>
        <end position="19"/>
    </location>
</feature>
<keyword evidence="4" id="KW-1185">Reference proteome</keyword>
<comment type="caution">
    <text evidence="3">The sequence shown here is derived from an EMBL/GenBank/DDBJ whole genome shotgun (WGS) entry which is preliminary data.</text>
</comment>
<feature type="chain" id="PRO_5018081126" evidence="2">
    <location>
        <begin position="20"/>
        <end position="57"/>
    </location>
</feature>
<evidence type="ECO:0000256" key="2">
    <source>
        <dbReference type="SAM" id="SignalP"/>
    </source>
</evidence>
<name>A0A3P3DMU1_9RHOB</name>
<accession>A0A3P3DMU1</accession>
<gene>
    <name evidence="3" type="ORF">EG244_11605</name>
</gene>
<dbReference type="GO" id="GO:0016829">
    <property type="term" value="F:lyase activity"/>
    <property type="evidence" value="ECO:0007669"/>
    <property type="project" value="UniProtKB-KW"/>
</dbReference>
<feature type="region of interest" description="Disordered" evidence="1">
    <location>
        <begin position="23"/>
        <end position="57"/>
    </location>
</feature>
<evidence type="ECO:0000256" key="1">
    <source>
        <dbReference type="SAM" id="MobiDB-lite"/>
    </source>
</evidence>
<keyword evidence="3" id="KW-0456">Lyase</keyword>
<feature type="compositionally biased region" description="Polar residues" evidence="1">
    <location>
        <begin position="30"/>
        <end position="41"/>
    </location>
</feature>
<keyword evidence="2" id="KW-0732">Signal</keyword>
<evidence type="ECO:0000313" key="3">
    <source>
        <dbReference type="EMBL" id="RRH73928.1"/>
    </source>
</evidence>
<reference evidence="3 4" key="1">
    <citation type="submission" date="2018-11" db="EMBL/GenBank/DDBJ databases">
        <title>Gemmobacter sp. nov., YIM 102744-1 draft genome.</title>
        <authorList>
            <person name="Li G."/>
            <person name="Jiang Y."/>
        </authorList>
    </citation>
    <scope>NUCLEOTIDE SEQUENCE [LARGE SCALE GENOMIC DNA]</scope>
    <source>
        <strain evidence="3 4">YIM 102744-1</strain>
    </source>
</reference>
<dbReference type="RefSeq" id="WP_124965163.1">
    <property type="nucleotide sequence ID" value="NZ_RRAZ01000015.1"/>
</dbReference>
<dbReference type="AlphaFoldDB" id="A0A3P3DMU1"/>